<sequence length="685" mass="76122">MKFFCTSFLLFSFLVVRAQENDTTKANRLETVVIKAFERTRKLKELAAAENYINYQDLEKFGSNSIVQAINATPGIRMEERSPGSYRLNIRGSSLRSPFGVRNVKIYYNDLPFTDPGGNSYLNALGNYNFNSLEIIKGPGSSVYGAGTGGVMLIESVNPNEANNVFAETTTGSFGLRNFYASATVGADEAKNKFGFQHMQSEGYRFHSALERNIFSWNGRFTTKKAVLKTTFLYSRLFYETPGALTKAEYDAEPRAARPAAGGFPAAAQSKASINENTFLAGASFSQKFSESFSNTTSAYGMFTELNNPAIRNYGRNLEPHVGGRTVFRVEKNLHQVNFHLVTGAEWQQNFSSISVYKNRNGGRDSLQSADDIPIRQSLLFLQGSFEKNGWELSVGGSVNYLQVKIKHGYPLPSPEQQRDFSAQFEPRVSLAKKWKTLSVYSSIAKGFSPPASTELLPSGSSLNLSLNAEEGTNYDAGFKGGFKEFSFDVNAFLFRLQNTIVQRRDASGGDFYTNAGSTLQKGIETSLNYPVLKSFSFVQKGSFWFSHTWHLFRYKEFKQLSADYSGNRLPGEAPHTISTGVDAKTKSGWLATVSYFFSDKIPLNDANSDYANAYHLLQVRVGFEKLFAVQWRVKIVAGGENLLNAKYSLGNDINAAGGRYYNAAATRNFYLSLTVQCLFAKESE</sequence>
<evidence type="ECO:0000256" key="9">
    <source>
        <dbReference type="RuleBase" id="RU003357"/>
    </source>
</evidence>
<dbReference type="Gene3D" id="2.170.130.10">
    <property type="entry name" value="TonB-dependent receptor, plug domain"/>
    <property type="match status" value="1"/>
</dbReference>
<feature type="chain" id="PRO_5022788622" evidence="10">
    <location>
        <begin position="19"/>
        <end position="685"/>
    </location>
</feature>
<dbReference type="KEGG" id="fgg:FSB75_04200"/>
<evidence type="ECO:0000256" key="6">
    <source>
        <dbReference type="ARBA" id="ARBA00023136"/>
    </source>
</evidence>
<gene>
    <name evidence="13" type="ORF">FSB75_04200</name>
</gene>
<dbReference type="InterPro" id="IPR000531">
    <property type="entry name" value="Beta-barrel_TonB"/>
</dbReference>
<organism evidence="13 14">
    <name type="scientific">Flavisolibacter ginsenosidimutans</name>
    <dbReference type="NCBI Taxonomy" id="661481"/>
    <lineage>
        <taxon>Bacteria</taxon>
        <taxon>Pseudomonadati</taxon>
        <taxon>Bacteroidota</taxon>
        <taxon>Chitinophagia</taxon>
        <taxon>Chitinophagales</taxon>
        <taxon>Chitinophagaceae</taxon>
        <taxon>Flavisolibacter</taxon>
    </lineage>
</organism>
<dbReference type="PANTHER" id="PTHR30069">
    <property type="entry name" value="TONB-DEPENDENT OUTER MEMBRANE RECEPTOR"/>
    <property type="match status" value="1"/>
</dbReference>
<dbReference type="OrthoDB" id="9782587at2"/>
<keyword evidence="6 8" id="KW-0472">Membrane</keyword>
<dbReference type="GO" id="GO:0009279">
    <property type="term" value="C:cell outer membrane"/>
    <property type="evidence" value="ECO:0007669"/>
    <property type="project" value="UniProtKB-SubCell"/>
</dbReference>
<name>A0A5B8UF53_9BACT</name>
<dbReference type="GO" id="GO:0044718">
    <property type="term" value="P:siderophore transmembrane transport"/>
    <property type="evidence" value="ECO:0007669"/>
    <property type="project" value="TreeGrafter"/>
</dbReference>
<keyword evidence="3 8" id="KW-1134">Transmembrane beta strand</keyword>
<protein>
    <submittedName>
        <fullName evidence="13">TonB-dependent receptor</fullName>
    </submittedName>
</protein>
<evidence type="ECO:0000256" key="4">
    <source>
        <dbReference type="ARBA" id="ARBA00022692"/>
    </source>
</evidence>
<feature type="domain" description="TonB-dependent receptor-like beta-barrel" evidence="11">
    <location>
        <begin position="279"/>
        <end position="643"/>
    </location>
</feature>
<evidence type="ECO:0000256" key="3">
    <source>
        <dbReference type="ARBA" id="ARBA00022452"/>
    </source>
</evidence>
<keyword evidence="2 8" id="KW-0813">Transport</keyword>
<dbReference type="InterPro" id="IPR037066">
    <property type="entry name" value="Plug_dom_sf"/>
</dbReference>
<keyword evidence="13" id="KW-0675">Receptor</keyword>
<dbReference type="Gene3D" id="2.40.170.20">
    <property type="entry name" value="TonB-dependent receptor, beta-barrel domain"/>
    <property type="match status" value="1"/>
</dbReference>
<evidence type="ECO:0000259" key="12">
    <source>
        <dbReference type="Pfam" id="PF07715"/>
    </source>
</evidence>
<dbReference type="RefSeq" id="WP_146783234.1">
    <property type="nucleotide sequence ID" value="NZ_BAABIO010000006.1"/>
</dbReference>
<dbReference type="Pfam" id="PF07715">
    <property type="entry name" value="Plug"/>
    <property type="match status" value="1"/>
</dbReference>
<feature type="domain" description="TonB-dependent receptor plug" evidence="12">
    <location>
        <begin position="43"/>
        <end position="150"/>
    </location>
</feature>
<keyword evidence="7 8" id="KW-0998">Cell outer membrane</keyword>
<dbReference type="Pfam" id="PF00593">
    <property type="entry name" value="TonB_dep_Rec_b-barrel"/>
    <property type="match status" value="1"/>
</dbReference>
<evidence type="ECO:0000313" key="13">
    <source>
        <dbReference type="EMBL" id="QEC55138.1"/>
    </source>
</evidence>
<dbReference type="SUPFAM" id="SSF56935">
    <property type="entry name" value="Porins"/>
    <property type="match status" value="1"/>
</dbReference>
<proteinExistence type="inferred from homology"/>
<evidence type="ECO:0000256" key="5">
    <source>
        <dbReference type="ARBA" id="ARBA00023077"/>
    </source>
</evidence>
<dbReference type="PANTHER" id="PTHR30069:SF28">
    <property type="entry name" value="TONB-DEPENDENT RECEPTOR YNCD-RELATED"/>
    <property type="match status" value="1"/>
</dbReference>
<dbReference type="GO" id="GO:0015344">
    <property type="term" value="F:siderophore uptake transmembrane transporter activity"/>
    <property type="evidence" value="ECO:0007669"/>
    <property type="project" value="TreeGrafter"/>
</dbReference>
<keyword evidence="5 9" id="KW-0798">TonB box</keyword>
<dbReference type="Proteomes" id="UP000321204">
    <property type="component" value="Chromosome"/>
</dbReference>
<keyword evidence="14" id="KW-1185">Reference proteome</keyword>
<evidence type="ECO:0000256" key="2">
    <source>
        <dbReference type="ARBA" id="ARBA00022448"/>
    </source>
</evidence>
<dbReference type="InterPro" id="IPR012910">
    <property type="entry name" value="Plug_dom"/>
</dbReference>
<comment type="subcellular location">
    <subcellularLocation>
        <location evidence="1 8">Cell outer membrane</location>
        <topology evidence="1 8">Multi-pass membrane protein</topology>
    </subcellularLocation>
</comment>
<accession>A0A5B8UF53</accession>
<evidence type="ECO:0000256" key="1">
    <source>
        <dbReference type="ARBA" id="ARBA00004571"/>
    </source>
</evidence>
<keyword evidence="10" id="KW-0732">Signal</keyword>
<evidence type="ECO:0000256" key="7">
    <source>
        <dbReference type="ARBA" id="ARBA00023237"/>
    </source>
</evidence>
<keyword evidence="4 8" id="KW-0812">Transmembrane</keyword>
<evidence type="ECO:0000256" key="8">
    <source>
        <dbReference type="PROSITE-ProRule" id="PRU01360"/>
    </source>
</evidence>
<dbReference type="EMBL" id="CP042433">
    <property type="protein sequence ID" value="QEC55138.1"/>
    <property type="molecule type" value="Genomic_DNA"/>
</dbReference>
<evidence type="ECO:0000256" key="10">
    <source>
        <dbReference type="SAM" id="SignalP"/>
    </source>
</evidence>
<dbReference type="InterPro" id="IPR036942">
    <property type="entry name" value="Beta-barrel_TonB_sf"/>
</dbReference>
<evidence type="ECO:0000259" key="11">
    <source>
        <dbReference type="Pfam" id="PF00593"/>
    </source>
</evidence>
<reference evidence="13 14" key="1">
    <citation type="journal article" date="2015" name="Int. J. Syst. Evol. Microbiol.">
        <title>Flavisolibacter ginsenosidimutans sp. nov., with ginsenoside-converting activity isolated from soil used for cultivating ginseng.</title>
        <authorList>
            <person name="Zhao Y."/>
            <person name="Liu Q."/>
            <person name="Kang M.S."/>
            <person name="Jin F."/>
            <person name="Yu H."/>
            <person name="Im W.T."/>
        </authorList>
    </citation>
    <scope>NUCLEOTIDE SEQUENCE [LARGE SCALE GENOMIC DNA]</scope>
    <source>
        <strain evidence="13 14">Gsoil 636</strain>
    </source>
</reference>
<feature type="signal peptide" evidence="10">
    <location>
        <begin position="1"/>
        <end position="18"/>
    </location>
</feature>
<comment type="similarity">
    <text evidence="8 9">Belongs to the TonB-dependent receptor family.</text>
</comment>
<evidence type="ECO:0000313" key="14">
    <source>
        <dbReference type="Proteomes" id="UP000321204"/>
    </source>
</evidence>
<dbReference type="InterPro" id="IPR039426">
    <property type="entry name" value="TonB-dep_rcpt-like"/>
</dbReference>
<dbReference type="AlphaFoldDB" id="A0A5B8UF53"/>
<dbReference type="PROSITE" id="PS52016">
    <property type="entry name" value="TONB_DEPENDENT_REC_3"/>
    <property type="match status" value="1"/>
</dbReference>